<dbReference type="KEGG" id="brq:CIT40_17180"/>
<evidence type="ECO:0000313" key="2">
    <source>
        <dbReference type="Proteomes" id="UP000215884"/>
    </source>
</evidence>
<protein>
    <submittedName>
        <fullName evidence="1">Uncharacterized protein</fullName>
    </submittedName>
</protein>
<dbReference type="AlphaFoldDB" id="A0A2U8PVP9"/>
<keyword evidence="2" id="KW-1185">Reference proteome</keyword>
<dbReference type="OrthoDB" id="122884at2"/>
<proteinExistence type="predicted"/>
<reference evidence="1 2" key="2">
    <citation type="journal article" date="2019" name="Int. J. Syst. Evol. Microbiol.">
        <title>Description and complete genome sequence of Bradyrhizobium amphicarpaeae sp. nov., harbouring photosystem and nitrogen-fixation genes.</title>
        <authorList>
            <person name="Bromfield E.S.P."/>
            <person name="Cloutier S."/>
            <person name="Nguyen H.D.T."/>
        </authorList>
    </citation>
    <scope>NUCLEOTIDE SEQUENCE [LARGE SCALE GENOMIC DNA]</scope>
    <source>
        <strain evidence="1 2">39S1MB</strain>
    </source>
</reference>
<gene>
    <name evidence="1" type="ORF">CIT40_17180</name>
</gene>
<accession>A0A2U8PVP9</accession>
<organism evidence="1 2">
    <name type="scientific">Bradyrhizobium amphicarpaeae</name>
    <dbReference type="NCBI Taxonomy" id="1404768"/>
    <lineage>
        <taxon>Bacteria</taxon>
        <taxon>Pseudomonadati</taxon>
        <taxon>Pseudomonadota</taxon>
        <taxon>Alphaproteobacteria</taxon>
        <taxon>Hyphomicrobiales</taxon>
        <taxon>Nitrobacteraceae</taxon>
        <taxon>Bradyrhizobium</taxon>
    </lineage>
</organism>
<dbReference type="EMBL" id="CP029426">
    <property type="protein sequence ID" value="AWM01595.1"/>
    <property type="molecule type" value="Genomic_DNA"/>
</dbReference>
<dbReference type="Proteomes" id="UP000215884">
    <property type="component" value="Chromosome"/>
</dbReference>
<name>A0A2U8PVP9_9BRAD</name>
<reference evidence="1 2" key="1">
    <citation type="journal article" date="2017" name="Syst. Appl. Microbiol.">
        <title>Soybeans inoculated with root zone soils of Canadian native legumes harbour diverse and novel Bradyrhizobium spp. that possess agricultural potential.</title>
        <authorList>
            <person name="Bromfield E.S.P."/>
            <person name="Cloutier S."/>
            <person name="Tambong J.T."/>
            <person name="Tran Thi T.V."/>
        </authorList>
    </citation>
    <scope>NUCLEOTIDE SEQUENCE [LARGE SCALE GENOMIC DNA]</scope>
    <source>
        <strain evidence="1 2">39S1MB</strain>
    </source>
</reference>
<sequence length="78" mass="8689">MSSEHPELDDLQAAYKSAVDNWIAAIRHEEAVAVAADHSLAQLDQWEKAHFDEENARTIAKAAKANYEAGLRAEFFGF</sequence>
<dbReference type="RefSeq" id="WP_094891787.1">
    <property type="nucleotide sequence ID" value="NZ_CP029426.2"/>
</dbReference>
<evidence type="ECO:0000313" key="1">
    <source>
        <dbReference type="EMBL" id="AWM01595.1"/>
    </source>
</evidence>